<name>A0A3M9MIW8_9MICO</name>
<dbReference type="GO" id="GO:0016887">
    <property type="term" value="F:ATP hydrolysis activity"/>
    <property type="evidence" value="ECO:0007669"/>
    <property type="project" value="InterPro"/>
</dbReference>
<dbReference type="AlphaFoldDB" id="A0A3M9MIW8"/>
<evidence type="ECO:0000256" key="1">
    <source>
        <dbReference type="ARBA" id="ARBA00022448"/>
    </source>
</evidence>
<evidence type="ECO:0000259" key="4">
    <source>
        <dbReference type="PROSITE" id="PS50893"/>
    </source>
</evidence>
<keyword evidence="1" id="KW-0813">Transport</keyword>
<dbReference type="SUPFAM" id="SSF52540">
    <property type="entry name" value="P-loop containing nucleoside triphosphate hydrolases"/>
    <property type="match status" value="1"/>
</dbReference>
<dbReference type="CDD" id="cd03219">
    <property type="entry name" value="ABC_Mj1267_LivG_branched"/>
    <property type="match status" value="1"/>
</dbReference>
<sequence length="250" mass="27067">MSEKALLVATGLVRAFGGFRAVDEVDLTVTEGTIHSVIGPNGAGKTTLFRLLTGILRPTSGTLEFDGAQIGGKPPDMVARLGLAQAFQTTNIFPRMSVLESVRAALVSRHHRTRDMFSWFHTRLTGEAMDMIDRVGLTEFADEESQTLSHGDQRALEVALALAVQPRLLLLDEPTAGMSPFESQRMVSLVRALSRDMGLTVILSEHDMDTVFGISDEVTVMHQGKVIADGPAAEVRANDEVMSIYLGSEA</sequence>
<dbReference type="InterPro" id="IPR003593">
    <property type="entry name" value="AAA+_ATPase"/>
</dbReference>
<evidence type="ECO:0000256" key="3">
    <source>
        <dbReference type="ARBA" id="ARBA00022840"/>
    </source>
</evidence>
<dbReference type="InterPro" id="IPR017871">
    <property type="entry name" value="ABC_transporter-like_CS"/>
</dbReference>
<dbReference type="EMBL" id="RJJQ01000001">
    <property type="protein sequence ID" value="RNI25107.1"/>
    <property type="molecule type" value="Genomic_DNA"/>
</dbReference>
<dbReference type="PROSITE" id="PS00211">
    <property type="entry name" value="ABC_TRANSPORTER_1"/>
    <property type="match status" value="1"/>
</dbReference>
<dbReference type="InterPro" id="IPR003439">
    <property type="entry name" value="ABC_transporter-like_ATP-bd"/>
</dbReference>
<dbReference type="OrthoDB" id="9805514at2"/>
<reference evidence="5 6" key="1">
    <citation type="submission" date="2018-11" db="EMBL/GenBank/DDBJ databases">
        <title>Draft genome of Simplicispira Flexivirga sp. BO-16.</title>
        <authorList>
            <person name="Im W.T."/>
        </authorList>
    </citation>
    <scope>NUCLEOTIDE SEQUENCE [LARGE SCALE GENOMIC DNA]</scope>
    <source>
        <strain evidence="5 6">BO-16</strain>
    </source>
</reference>
<dbReference type="SMART" id="SM00382">
    <property type="entry name" value="AAA"/>
    <property type="match status" value="1"/>
</dbReference>
<dbReference type="Pfam" id="PF00005">
    <property type="entry name" value="ABC_tran"/>
    <property type="match status" value="1"/>
</dbReference>
<dbReference type="Pfam" id="PF12399">
    <property type="entry name" value="BCA_ABC_TP_C"/>
    <property type="match status" value="1"/>
</dbReference>
<dbReference type="Gene3D" id="3.40.50.300">
    <property type="entry name" value="P-loop containing nucleotide triphosphate hydrolases"/>
    <property type="match status" value="1"/>
</dbReference>
<accession>A0A3M9MIW8</accession>
<organism evidence="5 6">
    <name type="scientific">Flexivirga caeni</name>
    <dbReference type="NCBI Taxonomy" id="2294115"/>
    <lineage>
        <taxon>Bacteria</taxon>
        <taxon>Bacillati</taxon>
        <taxon>Actinomycetota</taxon>
        <taxon>Actinomycetes</taxon>
        <taxon>Micrococcales</taxon>
        <taxon>Dermacoccaceae</taxon>
        <taxon>Flexivirga</taxon>
    </lineage>
</organism>
<dbReference type="GO" id="GO:0005886">
    <property type="term" value="C:plasma membrane"/>
    <property type="evidence" value="ECO:0007669"/>
    <property type="project" value="TreeGrafter"/>
</dbReference>
<protein>
    <submittedName>
        <fullName evidence="5">ABC transporter ATP-binding protein</fullName>
    </submittedName>
</protein>
<evidence type="ECO:0000313" key="6">
    <source>
        <dbReference type="Proteomes" id="UP000271678"/>
    </source>
</evidence>
<dbReference type="InterPro" id="IPR027417">
    <property type="entry name" value="P-loop_NTPase"/>
</dbReference>
<comment type="caution">
    <text evidence="5">The sequence shown here is derived from an EMBL/GenBank/DDBJ whole genome shotgun (WGS) entry which is preliminary data.</text>
</comment>
<dbReference type="InterPro" id="IPR032823">
    <property type="entry name" value="BCA_ABC_TP_C"/>
</dbReference>
<dbReference type="PANTHER" id="PTHR45772:SF9">
    <property type="entry name" value="CONSERVED COMPONENT OF ABC TRANSPORTER FOR NATURAL AMINO ACIDS"/>
    <property type="match status" value="1"/>
</dbReference>
<evidence type="ECO:0000256" key="2">
    <source>
        <dbReference type="ARBA" id="ARBA00022741"/>
    </source>
</evidence>
<keyword evidence="6" id="KW-1185">Reference proteome</keyword>
<dbReference type="PANTHER" id="PTHR45772">
    <property type="entry name" value="CONSERVED COMPONENT OF ABC TRANSPORTER FOR NATURAL AMINO ACIDS-RELATED"/>
    <property type="match status" value="1"/>
</dbReference>
<feature type="domain" description="ABC transporter" evidence="4">
    <location>
        <begin position="7"/>
        <end position="248"/>
    </location>
</feature>
<proteinExistence type="predicted"/>
<dbReference type="RefSeq" id="WP_123269300.1">
    <property type="nucleotide sequence ID" value="NZ_RJJQ01000001.1"/>
</dbReference>
<dbReference type="PROSITE" id="PS50893">
    <property type="entry name" value="ABC_TRANSPORTER_2"/>
    <property type="match status" value="1"/>
</dbReference>
<gene>
    <name evidence="5" type="ORF">EFY87_00160</name>
</gene>
<evidence type="ECO:0000313" key="5">
    <source>
        <dbReference type="EMBL" id="RNI25107.1"/>
    </source>
</evidence>
<dbReference type="InterPro" id="IPR051120">
    <property type="entry name" value="ABC_AA/LPS_Transport"/>
</dbReference>
<dbReference type="Proteomes" id="UP000271678">
    <property type="component" value="Unassembled WGS sequence"/>
</dbReference>
<keyword evidence="3 5" id="KW-0067">ATP-binding</keyword>
<dbReference type="GO" id="GO:0005524">
    <property type="term" value="F:ATP binding"/>
    <property type="evidence" value="ECO:0007669"/>
    <property type="project" value="UniProtKB-KW"/>
</dbReference>
<keyword evidence="2" id="KW-0547">Nucleotide-binding</keyword>